<dbReference type="Gene3D" id="3.40.50.1110">
    <property type="entry name" value="SGNH hydrolase"/>
    <property type="match status" value="1"/>
</dbReference>
<gene>
    <name evidence="1" type="ORF">E2493_14885</name>
</gene>
<sequence>MPFSLYREGNHPSLAGSYAAALVVYACLSKGDVDAVRWVPRGLGGEHAALLRARVGQSLRARHMAGAAA</sequence>
<organism evidence="1 2">
    <name type="scientific">Sphingomonas parva</name>
    <dbReference type="NCBI Taxonomy" id="2555898"/>
    <lineage>
        <taxon>Bacteria</taxon>
        <taxon>Pseudomonadati</taxon>
        <taxon>Pseudomonadota</taxon>
        <taxon>Alphaproteobacteria</taxon>
        <taxon>Sphingomonadales</taxon>
        <taxon>Sphingomonadaceae</taxon>
        <taxon>Sphingomonas</taxon>
    </lineage>
</organism>
<evidence type="ECO:0000313" key="1">
    <source>
        <dbReference type="EMBL" id="TFI57490.1"/>
    </source>
</evidence>
<name>A0A4Y8ZNA5_9SPHN</name>
<evidence type="ECO:0000313" key="2">
    <source>
        <dbReference type="Proteomes" id="UP000298213"/>
    </source>
</evidence>
<dbReference type="EMBL" id="SPDV01000030">
    <property type="protein sequence ID" value="TFI57490.1"/>
    <property type="molecule type" value="Genomic_DNA"/>
</dbReference>
<dbReference type="Proteomes" id="UP000298213">
    <property type="component" value="Unassembled WGS sequence"/>
</dbReference>
<comment type="caution">
    <text evidence="1">The sequence shown here is derived from an EMBL/GenBank/DDBJ whole genome shotgun (WGS) entry which is preliminary data.</text>
</comment>
<reference evidence="1 2" key="1">
    <citation type="submission" date="2019-03" db="EMBL/GenBank/DDBJ databases">
        <title>Genome sequence of Sphingomonas sp. 17J27-24.</title>
        <authorList>
            <person name="Kim M."/>
            <person name="Maeng S."/>
            <person name="Sathiyaraj S."/>
        </authorList>
    </citation>
    <scope>NUCLEOTIDE SEQUENCE [LARGE SCALE GENOMIC DNA]</scope>
    <source>
        <strain evidence="1 2">17J27-24</strain>
    </source>
</reference>
<accession>A0A4Y8ZNA5</accession>
<dbReference type="RefSeq" id="WP_135088174.1">
    <property type="nucleotide sequence ID" value="NZ_SPDV01000030.1"/>
</dbReference>
<dbReference type="AlphaFoldDB" id="A0A4Y8ZNA5"/>
<proteinExistence type="predicted"/>
<dbReference type="PROSITE" id="PS51257">
    <property type="entry name" value="PROKAR_LIPOPROTEIN"/>
    <property type="match status" value="1"/>
</dbReference>
<dbReference type="InterPro" id="IPR036514">
    <property type="entry name" value="SGNH_hydro_sf"/>
</dbReference>
<dbReference type="GO" id="GO:0016788">
    <property type="term" value="F:hydrolase activity, acting on ester bonds"/>
    <property type="evidence" value="ECO:0007669"/>
    <property type="project" value="UniProtKB-ARBA"/>
</dbReference>
<keyword evidence="2" id="KW-1185">Reference proteome</keyword>
<dbReference type="OrthoDB" id="7443339at2"/>
<protein>
    <submittedName>
        <fullName evidence="1">Uncharacterized protein</fullName>
    </submittedName>
</protein>